<dbReference type="Proteomes" id="UP000232631">
    <property type="component" value="Chromosome"/>
</dbReference>
<dbReference type="Pfam" id="PF13581">
    <property type="entry name" value="HATPase_c_2"/>
    <property type="match status" value="1"/>
</dbReference>
<evidence type="ECO:0000313" key="2">
    <source>
        <dbReference type="EMBL" id="AUB60016.1"/>
    </source>
</evidence>
<dbReference type="InterPro" id="IPR036890">
    <property type="entry name" value="HATPase_C_sf"/>
</dbReference>
<accession>A0A2H4VPL6</accession>
<dbReference type="RefSeq" id="WP_100909156.1">
    <property type="nucleotide sequence ID" value="NZ_CP017768.1"/>
</dbReference>
<evidence type="ECO:0000313" key="3">
    <source>
        <dbReference type="Proteomes" id="UP000232631"/>
    </source>
</evidence>
<protein>
    <recommendedName>
        <fullName evidence="1">Histidine kinase/HSP90-like ATPase domain-containing protein</fullName>
    </recommendedName>
</protein>
<dbReference type="KEGG" id="msub:BK009_04560"/>
<proteinExistence type="predicted"/>
<dbReference type="Gene3D" id="3.30.565.10">
    <property type="entry name" value="Histidine kinase-like ATPase, C-terminal domain"/>
    <property type="match status" value="1"/>
</dbReference>
<feature type="domain" description="Histidine kinase/HSP90-like ATPase" evidence="1">
    <location>
        <begin position="103"/>
        <end position="179"/>
    </location>
</feature>
<organism evidence="2 3">
    <name type="scientific">Methanobacterium subterraneum</name>
    <dbReference type="NCBI Taxonomy" id="59277"/>
    <lineage>
        <taxon>Archaea</taxon>
        <taxon>Methanobacteriati</taxon>
        <taxon>Methanobacteriota</taxon>
        <taxon>Methanomada group</taxon>
        <taxon>Methanobacteria</taxon>
        <taxon>Methanobacteriales</taxon>
        <taxon>Methanobacteriaceae</taxon>
        <taxon>Methanobacterium</taxon>
    </lineage>
</organism>
<dbReference type="CDD" id="cd16936">
    <property type="entry name" value="HATPase_RsbW-like"/>
    <property type="match status" value="1"/>
</dbReference>
<dbReference type="GeneID" id="35125734"/>
<dbReference type="EMBL" id="CP017768">
    <property type="protein sequence ID" value="AUB60016.1"/>
    <property type="molecule type" value="Genomic_DNA"/>
</dbReference>
<evidence type="ECO:0000259" key="1">
    <source>
        <dbReference type="Pfam" id="PF13581"/>
    </source>
</evidence>
<dbReference type="InterPro" id="IPR003594">
    <property type="entry name" value="HATPase_dom"/>
</dbReference>
<keyword evidence="3" id="KW-1185">Reference proteome</keyword>
<reference evidence="2 3" key="1">
    <citation type="submission" date="2016-10" db="EMBL/GenBank/DDBJ databases">
        <title>Comparative genomics between deep and shallow subseafloor isolates.</title>
        <authorList>
            <person name="Ishii S."/>
            <person name="Miller J.R."/>
            <person name="Sutton G."/>
            <person name="Suzuki S."/>
            <person name="Methe B."/>
            <person name="Inagaki F."/>
            <person name="Imachi H."/>
        </authorList>
    </citation>
    <scope>NUCLEOTIDE SEQUENCE [LARGE SCALE GENOMIC DNA]</scope>
    <source>
        <strain evidence="2 3">A8p</strain>
    </source>
</reference>
<name>A0A2H4VPL6_9EURY</name>
<gene>
    <name evidence="2" type="ORF">BK009_04560</name>
</gene>
<sequence>MDQITVPARKENLSRVLEFIGRKLEPFPYNATALLRLELSVEEAFVNIASYAYQLNKEKIIPQEEIIPQEGITNHEKITVQEEITRQEEITVQEEITAPEETRDEEITVRLIIDEDPLQIMVQLIDSGNRFNPLGKEDPDISKGIEEKEPGGLGIFLIKKNVDQVHYEYQEGKNILTLHKRMD</sequence>
<dbReference type="AlphaFoldDB" id="A0A2H4VPL6"/>